<name>A0A2T7PJV9_POMCA</name>
<feature type="region of interest" description="Disordered" evidence="4">
    <location>
        <begin position="372"/>
        <end position="402"/>
    </location>
</feature>
<evidence type="ECO:0000313" key="5">
    <source>
        <dbReference type="EMBL" id="PVD33721.1"/>
    </source>
</evidence>
<dbReference type="AlphaFoldDB" id="A0A2T7PJV9"/>
<protein>
    <recommendedName>
        <fullName evidence="2 3">Peroxisomal membrane protein PEX16</fullName>
    </recommendedName>
</protein>
<gene>
    <name evidence="5" type="ORF">C0Q70_04981</name>
</gene>
<dbReference type="Pfam" id="PF08610">
    <property type="entry name" value="Pex16"/>
    <property type="match status" value="1"/>
</dbReference>
<sequence>MAADCLRKLFEDYKKAVVHNPQLVSQLELGFRVASYLIAGRFHDSQVLSELFYATSNLIVMLNDAILHKKACVIPKMKVSQKRLMRIITVLEYVEVFIEMTAQRFWGHTGRWVAIAAIQVAKAVARFVLLNYYNAGIQPVPPIMPLNRQLLVTEKKTEEPVQETSESTEDRNSFHIPFTFTLKRSGKTMRSLAKTPQLSLRDWRLPGSGAPPASGLKSRENICPTPLTVNQYWGETLHIMKPLVHLTSLYLFGLSSWKPWLLSGAMDVSSLCLMGDPKDLNINEQGELRRRTLMLLLYLLRSPFYDRYSQAKIVMALKLLADNVPGIFSDNLQTTEIKIHNTIMAQVDEYPLQYTGSPSCIIIVQYTPRQASTPSPPCSTHPVPDISQWSSDKRPDSGEVRDGGHCRDICPVLGPACGPRESLPLLWNTHRWVPSRMLQNSSAFDKFFSVLPAEKCPSGEEERGREILKESARENRVEDECVRRVG</sequence>
<dbReference type="PANTHER" id="PTHR13299">
    <property type="entry name" value="PEROXISOMAL MEMBRANE PROTEIN PEX16"/>
    <property type="match status" value="1"/>
</dbReference>
<keyword evidence="6" id="KW-1185">Reference proteome</keyword>
<evidence type="ECO:0000313" key="6">
    <source>
        <dbReference type="Proteomes" id="UP000245119"/>
    </source>
</evidence>
<organism evidence="5 6">
    <name type="scientific">Pomacea canaliculata</name>
    <name type="common">Golden apple snail</name>
    <dbReference type="NCBI Taxonomy" id="400727"/>
    <lineage>
        <taxon>Eukaryota</taxon>
        <taxon>Metazoa</taxon>
        <taxon>Spiralia</taxon>
        <taxon>Lophotrochozoa</taxon>
        <taxon>Mollusca</taxon>
        <taxon>Gastropoda</taxon>
        <taxon>Caenogastropoda</taxon>
        <taxon>Architaenioglossa</taxon>
        <taxon>Ampullarioidea</taxon>
        <taxon>Ampullariidae</taxon>
        <taxon>Pomacea</taxon>
    </lineage>
</organism>
<dbReference type="GO" id="GO:0007031">
    <property type="term" value="P:peroxisome organization"/>
    <property type="evidence" value="ECO:0007669"/>
    <property type="project" value="UniProtKB-KW"/>
</dbReference>
<proteinExistence type="inferred from homology"/>
<accession>A0A2T7PJV9</accession>
<keyword evidence="3" id="KW-0962">Peroxisome biogenesis</keyword>
<dbReference type="InterPro" id="IPR013919">
    <property type="entry name" value="Pex16"/>
</dbReference>
<dbReference type="Proteomes" id="UP000245119">
    <property type="component" value="Linkage Group LG3"/>
</dbReference>
<keyword evidence="3" id="KW-0576">Peroxisome</keyword>
<evidence type="ECO:0000256" key="3">
    <source>
        <dbReference type="RuleBase" id="RU365003"/>
    </source>
</evidence>
<reference evidence="5 6" key="1">
    <citation type="submission" date="2018-04" db="EMBL/GenBank/DDBJ databases">
        <title>The genome of golden apple snail Pomacea canaliculata provides insight into stress tolerance and invasive adaptation.</title>
        <authorList>
            <person name="Liu C."/>
            <person name="Liu B."/>
            <person name="Ren Y."/>
            <person name="Zhang Y."/>
            <person name="Wang H."/>
            <person name="Li S."/>
            <person name="Jiang F."/>
            <person name="Yin L."/>
            <person name="Zhang G."/>
            <person name="Qian W."/>
            <person name="Fan W."/>
        </authorList>
    </citation>
    <scope>NUCLEOTIDE SEQUENCE [LARGE SCALE GENOMIC DNA]</scope>
    <source>
        <strain evidence="5">SZHN2017</strain>
        <tissue evidence="5">Muscle</tissue>
    </source>
</reference>
<dbReference type="PANTHER" id="PTHR13299:SF0">
    <property type="entry name" value="PEROXISOMAL MEMBRANE PROTEIN PEX16"/>
    <property type="match status" value="1"/>
</dbReference>
<evidence type="ECO:0000256" key="2">
    <source>
        <dbReference type="ARBA" id="ARBA00018577"/>
    </source>
</evidence>
<evidence type="ECO:0000256" key="1">
    <source>
        <dbReference type="ARBA" id="ARBA00009505"/>
    </source>
</evidence>
<evidence type="ECO:0000256" key="4">
    <source>
        <dbReference type="SAM" id="MobiDB-lite"/>
    </source>
</evidence>
<dbReference type="OrthoDB" id="2021143at2759"/>
<dbReference type="GO" id="GO:0005778">
    <property type="term" value="C:peroxisomal membrane"/>
    <property type="evidence" value="ECO:0007669"/>
    <property type="project" value="UniProtKB-SubCell"/>
</dbReference>
<comment type="similarity">
    <text evidence="1 3">Belongs to the peroxin-16 family.</text>
</comment>
<comment type="caution">
    <text evidence="5">The sequence shown here is derived from an EMBL/GenBank/DDBJ whole genome shotgun (WGS) entry which is preliminary data.</text>
</comment>
<dbReference type="EMBL" id="PZQS01000003">
    <property type="protein sequence ID" value="PVD33721.1"/>
    <property type="molecule type" value="Genomic_DNA"/>
</dbReference>
<comment type="subcellular location">
    <subcellularLocation>
        <location evidence="3">Peroxisome membrane</location>
    </subcellularLocation>
</comment>
<feature type="compositionally biased region" description="Basic and acidic residues" evidence="4">
    <location>
        <begin position="391"/>
        <end position="402"/>
    </location>
</feature>
<dbReference type="STRING" id="400727.A0A2T7PJV9"/>